<evidence type="ECO:0000313" key="2">
    <source>
        <dbReference type="Proteomes" id="UP000439903"/>
    </source>
</evidence>
<name>A0A8H4EPA9_GIGMA</name>
<evidence type="ECO:0000313" key="1">
    <source>
        <dbReference type="EMBL" id="KAF0527754.1"/>
    </source>
</evidence>
<accession>A0A8H4EPA9</accession>
<dbReference type="OrthoDB" id="10450467at2759"/>
<reference evidence="1 2" key="1">
    <citation type="journal article" date="2019" name="Environ. Microbiol.">
        <title>At the nexus of three kingdoms: the genome of the mycorrhizal fungus Gigaspora margarita provides insights into plant, endobacterial and fungal interactions.</title>
        <authorList>
            <person name="Venice F."/>
            <person name="Ghignone S."/>
            <person name="Salvioli di Fossalunga A."/>
            <person name="Amselem J."/>
            <person name="Novero M."/>
            <person name="Xianan X."/>
            <person name="Sedzielewska Toro K."/>
            <person name="Morin E."/>
            <person name="Lipzen A."/>
            <person name="Grigoriev I.V."/>
            <person name="Henrissat B."/>
            <person name="Martin F.M."/>
            <person name="Bonfante P."/>
        </authorList>
    </citation>
    <scope>NUCLEOTIDE SEQUENCE [LARGE SCALE GENOMIC DNA]</scope>
    <source>
        <strain evidence="1 2">BEG34</strain>
    </source>
</reference>
<organism evidence="1 2">
    <name type="scientific">Gigaspora margarita</name>
    <dbReference type="NCBI Taxonomy" id="4874"/>
    <lineage>
        <taxon>Eukaryota</taxon>
        <taxon>Fungi</taxon>
        <taxon>Fungi incertae sedis</taxon>
        <taxon>Mucoromycota</taxon>
        <taxon>Glomeromycotina</taxon>
        <taxon>Glomeromycetes</taxon>
        <taxon>Diversisporales</taxon>
        <taxon>Gigasporaceae</taxon>
        <taxon>Gigaspora</taxon>
    </lineage>
</organism>
<dbReference type="SUPFAM" id="SSF117281">
    <property type="entry name" value="Kelch motif"/>
    <property type="match status" value="1"/>
</dbReference>
<dbReference type="InterPro" id="IPR015915">
    <property type="entry name" value="Kelch-typ_b-propeller"/>
</dbReference>
<dbReference type="EMBL" id="WTPW01000275">
    <property type="protein sequence ID" value="KAF0527754.1"/>
    <property type="molecule type" value="Genomic_DNA"/>
</dbReference>
<dbReference type="AlphaFoldDB" id="A0A8H4EPA9"/>
<proteinExistence type="predicted"/>
<dbReference type="Proteomes" id="UP000439903">
    <property type="component" value="Unassembled WGS sequence"/>
</dbReference>
<gene>
    <name evidence="1" type="ORF">F8M41_013483</name>
</gene>
<sequence length="110" mass="12266">MYSKDFLCMFYVKSFTSFVICQFTSLSRYYQTIVLDGSKFYVLGGIYGTNFAYANEVIYIDLSKKFEISAPPWNVAVATPDKEFLATSCLNSVNGSTIFLIGGLASVLQD</sequence>
<protein>
    <submittedName>
        <fullName evidence="1">Galactose oxidase</fullName>
    </submittedName>
</protein>
<keyword evidence="2" id="KW-1185">Reference proteome</keyword>
<comment type="caution">
    <text evidence="1">The sequence shown here is derived from an EMBL/GenBank/DDBJ whole genome shotgun (WGS) entry which is preliminary data.</text>
</comment>